<feature type="binding site" evidence="21">
    <location>
        <position position="524"/>
    </location>
    <ligand>
        <name>Ca(2+)</name>
        <dbReference type="ChEBI" id="CHEBI:29108"/>
    </ligand>
</feature>
<feature type="active site" evidence="20">
    <location>
        <position position="400"/>
    </location>
</feature>
<comment type="subunit">
    <text evidence="13">Interacts with PLAAT4.</text>
</comment>
<feature type="domain" description="Transglutaminase-like" evidence="23">
    <location>
        <begin position="392"/>
        <end position="485"/>
    </location>
</feature>
<gene>
    <name evidence="24" type="primary">TGM1</name>
</gene>
<evidence type="ECO:0000256" key="2">
    <source>
        <dbReference type="ARBA" id="ARBA00005968"/>
    </source>
</evidence>
<dbReference type="PROSITE" id="PS00547">
    <property type="entry name" value="TRANSGLUTAMINASES"/>
    <property type="match status" value="1"/>
</dbReference>
<comment type="catalytic activity">
    <reaction evidence="19">
        <text>L-glutaminyl-[protein] + L-lysyl-[protein] = [protein]-L-lysyl-N(6)-5-L-glutamyl-[protein] + NH4(+)</text>
        <dbReference type="Rhea" id="RHEA:54816"/>
        <dbReference type="Rhea" id="RHEA-COMP:9752"/>
        <dbReference type="Rhea" id="RHEA-COMP:10207"/>
        <dbReference type="Rhea" id="RHEA-COMP:14005"/>
        <dbReference type="ChEBI" id="CHEBI:28938"/>
        <dbReference type="ChEBI" id="CHEBI:29969"/>
        <dbReference type="ChEBI" id="CHEBI:30011"/>
        <dbReference type="ChEBI" id="CHEBI:138370"/>
        <dbReference type="EC" id="2.3.2.13"/>
    </reaction>
</comment>
<keyword evidence="25" id="KW-1185">Reference proteome</keyword>
<dbReference type="InterPro" id="IPR001102">
    <property type="entry name" value="Transglutaminase_N"/>
</dbReference>
<feature type="compositionally biased region" description="Basic and acidic residues" evidence="22">
    <location>
        <begin position="77"/>
        <end position="90"/>
    </location>
</feature>
<evidence type="ECO:0000256" key="22">
    <source>
        <dbReference type="SAM" id="MobiDB-lite"/>
    </source>
</evidence>
<evidence type="ECO:0000313" key="25">
    <source>
        <dbReference type="Proteomes" id="UP000265040"/>
    </source>
</evidence>
<evidence type="ECO:0000256" key="16">
    <source>
        <dbReference type="ARBA" id="ARBA00041726"/>
    </source>
</evidence>
<evidence type="ECO:0000256" key="19">
    <source>
        <dbReference type="ARBA" id="ARBA00051843"/>
    </source>
</evidence>
<evidence type="ECO:0000256" key="5">
    <source>
        <dbReference type="ARBA" id="ARBA00022723"/>
    </source>
</evidence>
<keyword evidence="6 21" id="KW-0106">Calcium</keyword>
<dbReference type="Pfam" id="PF00868">
    <property type="entry name" value="Transglut_N"/>
    <property type="match status" value="1"/>
</dbReference>
<dbReference type="GO" id="GO:0046872">
    <property type="term" value="F:metal ion binding"/>
    <property type="evidence" value="ECO:0007669"/>
    <property type="project" value="UniProtKB-KW"/>
</dbReference>
<dbReference type="InterPro" id="IPR023608">
    <property type="entry name" value="Transglutaminase_animal"/>
</dbReference>
<evidence type="ECO:0000256" key="7">
    <source>
        <dbReference type="ARBA" id="ARBA00023136"/>
    </source>
</evidence>
<dbReference type="SUPFAM" id="SSF54001">
    <property type="entry name" value="Cysteine proteinases"/>
    <property type="match status" value="1"/>
</dbReference>
<dbReference type="InterPro" id="IPR008958">
    <property type="entry name" value="Transglutaminase_C"/>
</dbReference>
<feature type="active site" evidence="20">
    <location>
        <position position="459"/>
    </location>
</feature>
<evidence type="ECO:0000256" key="11">
    <source>
        <dbReference type="ARBA" id="ARBA00023315"/>
    </source>
</evidence>
<dbReference type="FunFam" id="2.60.40.10:FF:000090">
    <property type="entry name" value="Protein-glutamine gamma-glutamyltransferase 2"/>
    <property type="match status" value="1"/>
</dbReference>
<dbReference type="FunFam" id="2.60.40.10:FF:001143">
    <property type="entry name" value="Protein-glutamine gamma-glutamyltransferase K"/>
    <property type="match status" value="1"/>
</dbReference>
<feature type="region of interest" description="Disordered" evidence="22">
    <location>
        <begin position="65"/>
        <end position="92"/>
    </location>
</feature>
<dbReference type="SMART" id="SM00460">
    <property type="entry name" value="TGc"/>
    <property type="match status" value="1"/>
</dbReference>
<keyword evidence="9" id="KW-0417">Keratinization</keyword>
<dbReference type="InterPro" id="IPR036985">
    <property type="entry name" value="Transglutaminase-like_sf"/>
</dbReference>
<feature type="binding site" evidence="21">
    <location>
        <position position="522"/>
    </location>
    <ligand>
        <name>Ca(2+)</name>
        <dbReference type="ChEBI" id="CHEBI:29108"/>
    </ligand>
</feature>
<dbReference type="InterPro" id="IPR014756">
    <property type="entry name" value="Ig_E-set"/>
</dbReference>
<comment type="function">
    <text evidence="18">Catalyzes the cross-linking of proteins and the conjugation of polyamines to proteins. Responsible for cross-linking epidermal proteins during formation of the stratum corneum. Involved in cell proliferation.</text>
</comment>
<accession>A0A7N6B801</accession>
<organism evidence="24 25">
    <name type="scientific">Anabas testudineus</name>
    <name type="common">Climbing perch</name>
    <name type="synonym">Anthias testudineus</name>
    <dbReference type="NCBI Taxonomy" id="64144"/>
    <lineage>
        <taxon>Eukaryota</taxon>
        <taxon>Metazoa</taxon>
        <taxon>Chordata</taxon>
        <taxon>Craniata</taxon>
        <taxon>Vertebrata</taxon>
        <taxon>Euteleostomi</taxon>
        <taxon>Actinopterygii</taxon>
        <taxon>Neopterygii</taxon>
        <taxon>Teleostei</taxon>
        <taxon>Neoteleostei</taxon>
        <taxon>Acanthomorphata</taxon>
        <taxon>Anabantaria</taxon>
        <taxon>Anabantiformes</taxon>
        <taxon>Anabantoidei</taxon>
        <taxon>Anabantidae</taxon>
        <taxon>Anabas</taxon>
    </lineage>
</organism>
<evidence type="ECO:0000256" key="14">
    <source>
        <dbReference type="ARBA" id="ARBA00040559"/>
    </source>
</evidence>
<dbReference type="PANTHER" id="PTHR11590:SF49">
    <property type="entry name" value="PROTEIN-GLUTAMINE GAMMA-GLUTAMYLTRANSFERASE K"/>
    <property type="match status" value="1"/>
</dbReference>
<dbReference type="GO" id="GO:0007399">
    <property type="term" value="P:nervous system development"/>
    <property type="evidence" value="ECO:0007669"/>
    <property type="project" value="UniProtKB-ARBA"/>
</dbReference>
<evidence type="ECO:0000256" key="6">
    <source>
        <dbReference type="ARBA" id="ARBA00022837"/>
    </source>
</evidence>
<dbReference type="PANTHER" id="PTHR11590">
    <property type="entry name" value="PROTEIN-GLUTAMINE GAMMA-GLUTAMYLTRANSFERASE"/>
    <property type="match status" value="1"/>
</dbReference>
<keyword evidence="8" id="KW-0564">Palmitate</keyword>
<evidence type="ECO:0000256" key="3">
    <source>
        <dbReference type="ARBA" id="ARBA00022553"/>
    </source>
</evidence>
<dbReference type="Pfam" id="PF01841">
    <property type="entry name" value="Transglut_core"/>
    <property type="match status" value="1"/>
</dbReference>
<dbReference type="GO" id="GO:0016020">
    <property type="term" value="C:membrane"/>
    <property type="evidence" value="ECO:0007669"/>
    <property type="project" value="UniProtKB-SubCell"/>
</dbReference>
<evidence type="ECO:0000256" key="21">
    <source>
        <dbReference type="PIRSR" id="PIRSR000459-2"/>
    </source>
</evidence>
<dbReference type="Gene3D" id="2.60.40.10">
    <property type="entry name" value="Immunoglobulins"/>
    <property type="match status" value="3"/>
</dbReference>
<dbReference type="InterPro" id="IPR038765">
    <property type="entry name" value="Papain-like_cys_pep_sf"/>
</dbReference>
<dbReference type="FunFam" id="2.60.40.10:FF:000171">
    <property type="entry name" value="protein-glutamine gamma-glutamyltransferase 6"/>
    <property type="match status" value="1"/>
</dbReference>
<evidence type="ECO:0000256" key="12">
    <source>
        <dbReference type="ARBA" id="ARBA00024222"/>
    </source>
</evidence>
<evidence type="ECO:0000256" key="9">
    <source>
        <dbReference type="ARBA" id="ARBA00023249"/>
    </source>
</evidence>
<keyword evidence="3" id="KW-0597">Phosphoprotein</keyword>
<evidence type="ECO:0000256" key="20">
    <source>
        <dbReference type="PIRSR" id="PIRSR000459-1"/>
    </source>
</evidence>
<evidence type="ECO:0000256" key="15">
    <source>
        <dbReference type="ARBA" id="ARBA00041651"/>
    </source>
</evidence>
<keyword evidence="5 21" id="KW-0479">Metal-binding</keyword>
<dbReference type="PIRSF" id="PIRSF000459">
    <property type="entry name" value="TGM_EBP42"/>
    <property type="match status" value="1"/>
</dbReference>
<evidence type="ECO:0000313" key="24">
    <source>
        <dbReference type="Ensembl" id="ENSATEP00000058787.1"/>
    </source>
</evidence>
<evidence type="ECO:0000256" key="13">
    <source>
        <dbReference type="ARBA" id="ARBA00038573"/>
    </source>
</evidence>
<dbReference type="SUPFAM" id="SSF81296">
    <property type="entry name" value="E set domains"/>
    <property type="match status" value="1"/>
</dbReference>
<feature type="region of interest" description="Disordered" evidence="22">
    <location>
        <begin position="1"/>
        <end position="43"/>
    </location>
</feature>
<dbReference type="InterPro" id="IPR036238">
    <property type="entry name" value="Transglutaminase_C_sf"/>
</dbReference>
<keyword evidence="4" id="KW-0808">Transferase</keyword>
<dbReference type="FunFam" id="3.90.260.10:FF:000001">
    <property type="entry name" value="Protein-glutamine gamma-glutamyltransferase 2"/>
    <property type="match status" value="1"/>
</dbReference>
<reference evidence="24" key="3">
    <citation type="submission" date="2025-09" db="UniProtKB">
        <authorList>
            <consortium name="Ensembl"/>
        </authorList>
    </citation>
    <scope>IDENTIFICATION</scope>
</reference>
<evidence type="ECO:0000256" key="8">
    <source>
        <dbReference type="ARBA" id="ARBA00023139"/>
    </source>
</evidence>
<comment type="subcellular location">
    <subcellularLocation>
        <location evidence="1">Membrane</location>
        <topology evidence="1">Lipid-anchor</topology>
    </subcellularLocation>
</comment>
<proteinExistence type="inferred from homology"/>
<dbReference type="InterPro" id="IPR002931">
    <property type="entry name" value="Transglutaminase-like"/>
</dbReference>
<dbReference type="GeneTree" id="ENSGT01050000244939"/>
<dbReference type="Proteomes" id="UP000265040">
    <property type="component" value="Chromosome 4"/>
</dbReference>
<dbReference type="GO" id="GO:0003810">
    <property type="term" value="F:protein-glutamine gamma-glutamyltransferase activity"/>
    <property type="evidence" value="ECO:0007669"/>
    <property type="project" value="UniProtKB-EC"/>
</dbReference>
<reference evidence="24" key="1">
    <citation type="submission" date="2021-04" db="EMBL/GenBank/DDBJ databases">
        <authorList>
            <consortium name="Wellcome Sanger Institute Data Sharing"/>
        </authorList>
    </citation>
    <scope>NUCLEOTIDE SEQUENCE [LARGE SCALE GENOMIC DNA]</scope>
</reference>
<evidence type="ECO:0000256" key="1">
    <source>
        <dbReference type="ARBA" id="ARBA00004635"/>
    </source>
</evidence>
<dbReference type="InterPro" id="IPR013808">
    <property type="entry name" value="Transglutaminase_AS"/>
</dbReference>
<comment type="cofactor">
    <cofactor evidence="21">
        <name>Ca(2+)</name>
        <dbReference type="ChEBI" id="CHEBI:29108"/>
    </cofactor>
    <text evidence="21">Binds 1 Ca(2+) ion per subunit.</text>
</comment>
<evidence type="ECO:0000256" key="18">
    <source>
        <dbReference type="ARBA" id="ARBA00045815"/>
    </source>
</evidence>
<dbReference type="InterPro" id="IPR050779">
    <property type="entry name" value="Transglutaminase"/>
</dbReference>
<feature type="active site" evidence="20">
    <location>
        <position position="482"/>
    </location>
</feature>
<feature type="binding site" evidence="21">
    <location>
        <position position="576"/>
    </location>
    <ligand>
        <name>Ca(2+)</name>
        <dbReference type="ChEBI" id="CHEBI:29108"/>
    </ligand>
</feature>
<comment type="similarity">
    <text evidence="2">Belongs to the transglutaminase superfamily. Transglutaminase family.</text>
</comment>
<dbReference type="InterPro" id="IPR013783">
    <property type="entry name" value="Ig-like_fold"/>
</dbReference>
<name>A0A7N6B801_ANATE</name>
<dbReference type="Ensembl" id="ENSATET00000043634.1">
    <property type="protein sequence ID" value="ENSATEP00000058787.1"/>
    <property type="gene ID" value="ENSATEG00000015721.3"/>
</dbReference>
<dbReference type="GO" id="GO:0031424">
    <property type="term" value="P:keratinization"/>
    <property type="evidence" value="ECO:0007669"/>
    <property type="project" value="UniProtKB-KW"/>
</dbReference>
<evidence type="ECO:0000256" key="10">
    <source>
        <dbReference type="ARBA" id="ARBA00023288"/>
    </source>
</evidence>
<dbReference type="EC" id="2.3.2.13" evidence="12"/>
<keyword evidence="10" id="KW-0449">Lipoprotein</keyword>
<keyword evidence="11" id="KW-0012">Acyltransferase</keyword>
<dbReference type="Pfam" id="PF00927">
    <property type="entry name" value="Transglut_C"/>
    <property type="match status" value="2"/>
</dbReference>
<dbReference type="InParanoid" id="A0A7N6B801"/>
<feature type="binding site" evidence="21">
    <location>
        <position position="571"/>
    </location>
    <ligand>
        <name>Ca(2+)</name>
        <dbReference type="ChEBI" id="CHEBI:29108"/>
    </ligand>
</feature>
<dbReference type="SUPFAM" id="SSF49309">
    <property type="entry name" value="Transglutaminase, two C-terminal domains"/>
    <property type="match status" value="2"/>
</dbReference>
<dbReference type="Gene3D" id="3.90.260.10">
    <property type="entry name" value="Transglutaminase-like"/>
    <property type="match status" value="1"/>
</dbReference>
<dbReference type="AlphaFoldDB" id="A0A7N6B801"/>
<sequence length="836" mass="92651">MSASTRPIRDRSTVGRFPSVTLGFGEDTEEEKEQPKENNAQKENACQQWLRKVCRCCHPKSNEDDNAETLVTGSTTDLDKEDEKNDRKPVTTDIDINGNRHIGEVVLFMKANKVPDFTLSYIFVFTELLLKVRSINLMKSKSGENRTEHHTNRYHGDDFVIRRGQNFQLWITLSRPFNPNTDKLHLELKTGPLPTVSKETHVIIPLVEALEGNRWEAAVVAQDDKRLNLSVNSSPSAVIGRYQLTVETNCANGPASFTADPANDIYMLFNPWCEGDTVFMDSEDVRQEYVLNDVGRIYYGTENQIGARTWNYGQFDNGILAACLYILEKSGTLPSGWGDSVNVVRIISAMVNSPDDQGVLEGNWSGDYSGGTSPTAWSGSVEILKAYHKNKGSPVKYGQCWVFAGVVTTVLRCLGIPCRPVTNFNSAHDTDVSLTTDVYLDENLEPIDHLNADSIWNFHVWNDCWMARPDLPPGNGGWQAVDATPQETSQGSYRCGPASLAAVRNGQVYLKYDCPFVFAEVNSDKIYWQKNANGTFTQIYSEKKTVGHYISTKAVGSDERNDITDLYKYPEGTEEERIAVETACRYGSKASAFSSSKAEDVSVEVTMDGQGPTMGNDAELTITLRNSSSEKRTVTLNSQAVVMYYTGVPKATVRKHTVEVDVPPKSGETAYKDYKDQLVDQAALMLTLSGRVRETQQVQATQFSFRLRTPDLIIKASKTPIGKAVVGEKTAIEISFTNPLPQVLKAVTFNMEGLGLLTARKIKYGDIGSRASVSLTEYFIPTLPGPRKLLASLDCKQLTQVHGVTDITVEEKSNSSVGRSEQGSTIYGSISNDFCF</sequence>
<evidence type="ECO:0000256" key="4">
    <source>
        <dbReference type="ARBA" id="ARBA00022679"/>
    </source>
</evidence>
<keyword evidence="7" id="KW-0472">Membrane</keyword>
<dbReference type="OrthoDB" id="437511at2759"/>
<reference evidence="24" key="2">
    <citation type="submission" date="2025-08" db="UniProtKB">
        <authorList>
            <consortium name="Ensembl"/>
        </authorList>
    </citation>
    <scope>IDENTIFICATION</scope>
</reference>
<evidence type="ECO:0000259" key="23">
    <source>
        <dbReference type="SMART" id="SM00460"/>
    </source>
</evidence>
<evidence type="ECO:0000256" key="17">
    <source>
        <dbReference type="ARBA" id="ARBA00043229"/>
    </source>
</evidence>
<protein>
    <recommendedName>
        <fullName evidence="14">Protein-glutamine gamma-glutamyltransferase K</fullName>
        <ecNumber evidence="12">2.3.2.13</ecNumber>
    </recommendedName>
    <alternativeName>
        <fullName evidence="17">Epidermal TGase</fullName>
    </alternativeName>
    <alternativeName>
        <fullName evidence="16">Transglutaminase K</fullName>
    </alternativeName>
    <alternativeName>
        <fullName evidence="15">Transglutaminase-1</fullName>
    </alternativeName>
</protein>